<dbReference type="PANTHER" id="PTHR30270:SF0">
    <property type="entry name" value="THIAMINE-MONOPHOSPHATE KINASE"/>
    <property type="match status" value="1"/>
</dbReference>
<name>A0A4Q7NPK1_9ACTN</name>
<dbReference type="AlphaFoldDB" id="A0A4Q7NPK1"/>
<dbReference type="GO" id="GO:0000287">
    <property type="term" value="F:magnesium ion binding"/>
    <property type="evidence" value="ECO:0007669"/>
    <property type="project" value="UniProtKB-UniRule"/>
</dbReference>
<dbReference type="InterPro" id="IPR036676">
    <property type="entry name" value="PurM-like_C_sf"/>
</dbReference>
<dbReference type="Gene3D" id="3.90.650.10">
    <property type="entry name" value="PurM-like C-terminal domain"/>
    <property type="match status" value="1"/>
</dbReference>
<accession>A0A4Q7NPK1</accession>
<feature type="binding site" evidence="1">
    <location>
        <position position="227"/>
    </location>
    <ligand>
        <name>Mg(2+)</name>
        <dbReference type="ChEBI" id="CHEBI:18420"/>
        <label>3</label>
    </ligand>
</feature>
<dbReference type="CDD" id="cd02194">
    <property type="entry name" value="ThiL"/>
    <property type="match status" value="1"/>
</dbReference>
<evidence type="ECO:0000313" key="4">
    <source>
        <dbReference type="Proteomes" id="UP000293638"/>
    </source>
</evidence>
<dbReference type="GO" id="GO:0005524">
    <property type="term" value="F:ATP binding"/>
    <property type="evidence" value="ECO:0007669"/>
    <property type="project" value="UniProtKB-UniRule"/>
</dbReference>
<keyword evidence="1" id="KW-0784">Thiamine biosynthesis</keyword>
<evidence type="ECO:0000256" key="1">
    <source>
        <dbReference type="HAMAP-Rule" id="MF_02128"/>
    </source>
</evidence>
<keyword evidence="1" id="KW-0479">Metal-binding</keyword>
<reference evidence="3 4" key="1">
    <citation type="submission" date="2019-02" db="EMBL/GenBank/DDBJ databases">
        <title>Genomic Encyclopedia of Type Strains, Phase IV (KMG-IV): sequencing the most valuable type-strain genomes for metagenomic binning, comparative biology and taxonomic classification.</title>
        <authorList>
            <person name="Goeker M."/>
        </authorList>
    </citation>
    <scope>NUCLEOTIDE SEQUENCE [LARGE SCALE GENOMIC DNA]</scope>
    <source>
        <strain evidence="3 4">DSM 45622</strain>
    </source>
</reference>
<comment type="caution">
    <text evidence="1">Lacks conserved residue(s) required for the propagation of feature annotation.</text>
</comment>
<evidence type="ECO:0000259" key="2">
    <source>
        <dbReference type="Pfam" id="PF00586"/>
    </source>
</evidence>
<dbReference type="PIRSF" id="PIRSF005303">
    <property type="entry name" value="Thiam_monoph_kin"/>
    <property type="match status" value="1"/>
</dbReference>
<feature type="binding site" evidence="1">
    <location>
        <position position="229"/>
    </location>
    <ligand>
        <name>ATP</name>
        <dbReference type="ChEBI" id="CHEBI:30616"/>
    </ligand>
</feature>
<keyword evidence="1" id="KW-0547">Nucleotide-binding</keyword>
<keyword evidence="1" id="KW-0460">Magnesium</keyword>
<keyword evidence="1" id="KW-0808">Transferase</keyword>
<dbReference type="InterPro" id="IPR006283">
    <property type="entry name" value="ThiL-like"/>
</dbReference>
<dbReference type="InterPro" id="IPR036921">
    <property type="entry name" value="PurM-like_N_sf"/>
</dbReference>
<dbReference type="NCBIfam" id="NF004351">
    <property type="entry name" value="PRK05731.1-4"/>
    <property type="match status" value="1"/>
</dbReference>
<feature type="binding site" evidence="1">
    <location>
        <position position="58"/>
    </location>
    <ligand>
        <name>Mg(2+)</name>
        <dbReference type="ChEBI" id="CHEBI:18420"/>
        <label>1</label>
    </ligand>
</feature>
<dbReference type="EMBL" id="SGXD01000003">
    <property type="protein sequence ID" value="RZS87012.1"/>
    <property type="molecule type" value="Genomic_DNA"/>
</dbReference>
<feature type="binding site" evidence="1">
    <location>
        <position position="88"/>
    </location>
    <ligand>
        <name>Mg(2+)</name>
        <dbReference type="ChEBI" id="CHEBI:18420"/>
        <label>3</label>
    </ligand>
</feature>
<feature type="binding site" evidence="1">
    <location>
        <position position="43"/>
    </location>
    <ligand>
        <name>Mg(2+)</name>
        <dbReference type="ChEBI" id="CHEBI:18420"/>
        <label>4</label>
    </ligand>
</feature>
<dbReference type="SUPFAM" id="SSF55326">
    <property type="entry name" value="PurM N-terminal domain-like"/>
    <property type="match status" value="1"/>
</dbReference>
<feature type="binding site" evidence="1">
    <location>
        <position position="230"/>
    </location>
    <ligand>
        <name>Mg(2+)</name>
        <dbReference type="ChEBI" id="CHEBI:18420"/>
        <label>5</label>
    </ligand>
</feature>
<dbReference type="PANTHER" id="PTHR30270">
    <property type="entry name" value="THIAMINE-MONOPHOSPHATE KINASE"/>
    <property type="match status" value="1"/>
</dbReference>
<feature type="binding site" evidence="1">
    <location>
        <position position="59"/>
    </location>
    <ligand>
        <name>Mg(2+)</name>
        <dbReference type="ChEBI" id="CHEBI:18420"/>
        <label>2</label>
    </ligand>
</feature>
<dbReference type="Pfam" id="PF00586">
    <property type="entry name" value="AIRS"/>
    <property type="match status" value="1"/>
</dbReference>
<dbReference type="InterPro" id="IPR016188">
    <property type="entry name" value="PurM-like_N"/>
</dbReference>
<feature type="binding site" evidence="1">
    <location>
        <position position="281"/>
    </location>
    <ligand>
        <name>substrate</name>
    </ligand>
</feature>
<dbReference type="NCBIfam" id="TIGR01379">
    <property type="entry name" value="thiL"/>
    <property type="match status" value="1"/>
</dbReference>
<comment type="pathway">
    <text evidence="1">Cofactor biosynthesis; thiamine diphosphate biosynthesis; thiamine diphosphate from thiamine phosphate: step 1/1.</text>
</comment>
<dbReference type="UniPathway" id="UPA00060">
    <property type="reaction ID" value="UER00142"/>
</dbReference>
<feature type="binding site" evidence="1">
    <location>
        <position position="57"/>
    </location>
    <ligand>
        <name>Mg(2+)</name>
        <dbReference type="ChEBI" id="CHEBI:18420"/>
        <label>4</label>
    </ligand>
</feature>
<comment type="function">
    <text evidence="1">Catalyzes the ATP-dependent phosphorylation of thiamine-monophosphate (TMP) to form thiamine-pyrophosphate (TPP), the active form of vitamin B1.</text>
</comment>
<comment type="catalytic activity">
    <reaction evidence="1">
        <text>thiamine phosphate + ATP = thiamine diphosphate + ADP</text>
        <dbReference type="Rhea" id="RHEA:15913"/>
        <dbReference type="ChEBI" id="CHEBI:30616"/>
        <dbReference type="ChEBI" id="CHEBI:37575"/>
        <dbReference type="ChEBI" id="CHEBI:58937"/>
        <dbReference type="ChEBI" id="CHEBI:456216"/>
        <dbReference type="EC" id="2.7.4.16"/>
    </reaction>
</comment>
<dbReference type="Proteomes" id="UP000293638">
    <property type="component" value="Unassembled WGS sequence"/>
</dbReference>
<dbReference type="GO" id="GO:0009030">
    <property type="term" value="F:thiamine-phosphate kinase activity"/>
    <property type="evidence" value="ECO:0007669"/>
    <property type="project" value="UniProtKB-UniRule"/>
</dbReference>
<feature type="binding site" evidence="1">
    <location>
        <position position="88"/>
    </location>
    <ligand>
        <name>Mg(2+)</name>
        <dbReference type="ChEBI" id="CHEBI:18420"/>
        <label>2</label>
    </ligand>
</feature>
<feature type="binding site" evidence="1">
    <location>
        <position position="66"/>
    </location>
    <ligand>
        <name>substrate</name>
    </ligand>
</feature>
<feature type="binding site" evidence="1">
    <location>
        <position position="136"/>
    </location>
    <ligand>
        <name>Mg(2+)</name>
        <dbReference type="ChEBI" id="CHEBI:18420"/>
        <label>1</label>
    </ligand>
</feature>
<dbReference type="EC" id="2.7.4.16" evidence="1"/>
<feature type="domain" description="PurM-like N-terminal" evidence="2">
    <location>
        <begin position="41"/>
        <end position="151"/>
    </location>
</feature>
<dbReference type="GO" id="GO:0009228">
    <property type="term" value="P:thiamine biosynthetic process"/>
    <property type="evidence" value="ECO:0007669"/>
    <property type="project" value="UniProtKB-KW"/>
</dbReference>
<dbReference type="SUPFAM" id="SSF56042">
    <property type="entry name" value="PurM C-terminal domain-like"/>
    <property type="match status" value="1"/>
</dbReference>
<gene>
    <name evidence="1" type="primary">thiL</name>
    <name evidence="3" type="ORF">EV189_2431</name>
</gene>
<keyword evidence="4" id="KW-1185">Reference proteome</keyword>
<protein>
    <recommendedName>
        <fullName evidence="1">Thiamine-monophosphate kinase</fullName>
        <shortName evidence="1">TMP kinase</shortName>
        <shortName evidence="1">Thiamine-phosphate kinase</shortName>
        <ecNumber evidence="1">2.7.4.16</ecNumber>
    </recommendedName>
</protein>
<feature type="binding site" evidence="1">
    <location>
        <position position="59"/>
    </location>
    <ligand>
        <name>Mg(2+)</name>
        <dbReference type="ChEBI" id="CHEBI:18420"/>
        <label>1</label>
    </ligand>
</feature>
<comment type="similarity">
    <text evidence="1">Belongs to the thiamine-monophosphate kinase family.</text>
</comment>
<feature type="binding site" evidence="1">
    <location>
        <position position="43"/>
    </location>
    <ligand>
        <name>Mg(2+)</name>
        <dbReference type="ChEBI" id="CHEBI:18420"/>
        <label>3</label>
    </ligand>
</feature>
<feature type="binding site" evidence="1">
    <location>
        <begin position="135"/>
        <end position="136"/>
    </location>
    <ligand>
        <name>ATP</name>
        <dbReference type="ChEBI" id="CHEBI:30616"/>
    </ligand>
</feature>
<dbReference type="HAMAP" id="MF_02128">
    <property type="entry name" value="TMP_kinase"/>
    <property type="match status" value="1"/>
</dbReference>
<evidence type="ECO:0000313" key="3">
    <source>
        <dbReference type="EMBL" id="RZS87012.1"/>
    </source>
</evidence>
<keyword evidence="1 3" id="KW-0418">Kinase</keyword>
<feature type="binding site" evidence="1">
    <location>
        <position position="325"/>
    </location>
    <ligand>
        <name>substrate</name>
    </ligand>
</feature>
<feature type="binding site" evidence="1">
    <location>
        <position position="161"/>
    </location>
    <ligand>
        <name>ATP</name>
        <dbReference type="ChEBI" id="CHEBI:30616"/>
    </ligand>
</feature>
<organism evidence="3 4">
    <name type="scientific">Motilibacter rhizosphaerae</name>
    <dbReference type="NCBI Taxonomy" id="598652"/>
    <lineage>
        <taxon>Bacteria</taxon>
        <taxon>Bacillati</taxon>
        <taxon>Actinomycetota</taxon>
        <taxon>Actinomycetes</taxon>
        <taxon>Motilibacterales</taxon>
        <taxon>Motilibacteraceae</taxon>
        <taxon>Motilibacter</taxon>
    </lineage>
</organism>
<sequence>MDAEVQATPTTPTVREAGEFAVVAAVTARLPQSALVLLGPGDDAAVVRAPDGRVVVTTDVLVEGVHFRRDWSSALEVGRKAAAQNLADVAAMGAVPTSVVVGLAAPADLPVAWAESLADGLRTECAVVSVSVVGGDMTRAGQVVISVTALGDLEGRDPVTRSGARPGDLVVVAGRLGRSAAGLALHLRGDAGLLQRHAELAAAHRVPAPPYAAGPALARAGASALLDTSDGLLQDLGHVARGSGVRLELDAAALEDDVRALAACAEELGEDPWAWVLGGGEDHALAGCVPAGTALPPGVRVVGRVVAGSPEVVVPGVARPGSTGWDSYR</sequence>
<feature type="binding site" evidence="1">
    <location>
        <position position="88"/>
    </location>
    <ligand>
        <name>Mg(2+)</name>
        <dbReference type="ChEBI" id="CHEBI:18420"/>
        <label>4</label>
    </ligand>
</feature>
<comment type="caution">
    <text evidence="3">The sequence shown here is derived from an EMBL/GenBank/DDBJ whole genome shotgun (WGS) entry which is preliminary data.</text>
</comment>
<dbReference type="GO" id="GO:0009229">
    <property type="term" value="P:thiamine diphosphate biosynthetic process"/>
    <property type="evidence" value="ECO:0007669"/>
    <property type="project" value="UniProtKB-UniRule"/>
</dbReference>
<comment type="miscellaneous">
    <text evidence="1">Reaction mechanism of ThiL seems to utilize a direct, inline transfer of the gamma-phosphate of ATP to TMP rather than a phosphorylated enzyme intermediate.</text>
</comment>
<dbReference type="Gene3D" id="3.30.1330.10">
    <property type="entry name" value="PurM-like, N-terminal domain"/>
    <property type="match status" value="1"/>
</dbReference>
<proteinExistence type="inferred from homology"/>
<keyword evidence="1" id="KW-0067">ATP-binding</keyword>